<dbReference type="PANTHER" id="PTHR30093:SF34">
    <property type="entry name" value="PREPILIN PEPTIDASE-DEPENDENT PROTEIN D"/>
    <property type="match status" value="1"/>
</dbReference>
<evidence type="ECO:0000313" key="3">
    <source>
        <dbReference type="EMBL" id="OMP13269.1"/>
    </source>
</evidence>
<dbReference type="PANTHER" id="PTHR30093">
    <property type="entry name" value="GENERAL SECRETION PATHWAY PROTEIN G"/>
    <property type="match status" value="1"/>
</dbReference>
<dbReference type="Gene3D" id="3.30.700.10">
    <property type="entry name" value="Glycoprotein, Type 4 Pilin"/>
    <property type="match status" value="1"/>
</dbReference>
<keyword evidence="2" id="KW-0472">Membrane</keyword>
<organism evidence="3 4">
    <name type="scientific">Corchorus olitorius</name>
    <dbReference type="NCBI Taxonomy" id="93759"/>
    <lineage>
        <taxon>Eukaryota</taxon>
        <taxon>Viridiplantae</taxon>
        <taxon>Streptophyta</taxon>
        <taxon>Embryophyta</taxon>
        <taxon>Tracheophyta</taxon>
        <taxon>Spermatophyta</taxon>
        <taxon>Magnoliopsida</taxon>
        <taxon>eudicotyledons</taxon>
        <taxon>Gunneridae</taxon>
        <taxon>Pentapetalae</taxon>
        <taxon>rosids</taxon>
        <taxon>malvids</taxon>
        <taxon>Malvales</taxon>
        <taxon>Malvaceae</taxon>
        <taxon>Grewioideae</taxon>
        <taxon>Apeibeae</taxon>
        <taxon>Corchorus</taxon>
    </lineage>
</organism>
<dbReference type="Pfam" id="PF07963">
    <property type="entry name" value="N_methyl"/>
    <property type="match status" value="1"/>
</dbReference>
<keyword evidence="2" id="KW-1133">Transmembrane helix</keyword>
<proteinExistence type="predicted"/>
<accession>A0A1R3L1U7</accession>
<dbReference type="InterPro" id="IPR012902">
    <property type="entry name" value="N_methyl_site"/>
</dbReference>
<protein>
    <recommendedName>
        <fullName evidence="5">Prepilin-type N-terminal cleavage/methylation domain-containing protein</fullName>
    </recommendedName>
</protein>
<dbReference type="AlphaFoldDB" id="A0A1R3L1U7"/>
<keyword evidence="2" id="KW-0812">Transmembrane</keyword>
<dbReference type="EMBL" id="AWUE01004704">
    <property type="protein sequence ID" value="OMP13269.1"/>
    <property type="molecule type" value="Genomic_DNA"/>
</dbReference>
<sequence>MKKQAGFTLVELVVVIAVLGILAATALPRFVNVQASANKAAANGLAASIRSAANLARAAWIAKGNTADLTVDVEGSSYEVNSSGWPTTASISDFLQDTGGYSEATADSGIFTKSGSSCTVTYTAVTGTAAVTGAGSVAMPKFASTETFETRGTQGMVLASLRYAQKTAIAQRKSVYVVHANLIPDKVSLCFDIACNQAVVNPENAAAYVITSSKNVDIASEIATVGFDSLGRPIPNSTVNYVVTNRKNNTHSVNITVEAETGHIH</sequence>
<reference evidence="4" key="1">
    <citation type="submission" date="2013-09" db="EMBL/GenBank/DDBJ databases">
        <title>Corchorus olitorius genome sequencing.</title>
        <authorList>
            <person name="Alam M."/>
            <person name="Haque M.S."/>
            <person name="Islam M.S."/>
            <person name="Emdad E.M."/>
            <person name="Islam M.M."/>
            <person name="Ahmed B."/>
            <person name="Halim A."/>
            <person name="Hossen Q.M.M."/>
            <person name="Hossain M.Z."/>
            <person name="Ahmed R."/>
            <person name="Khan M.M."/>
            <person name="Islam R."/>
            <person name="Rashid M.M."/>
            <person name="Khan S.A."/>
            <person name="Rahman M.S."/>
            <person name="Alam M."/>
            <person name="Yahiya A.S."/>
            <person name="Khan M.S."/>
            <person name="Azam M.S."/>
            <person name="Haque T."/>
            <person name="Lashkar M.Z.H."/>
            <person name="Akhand A.I."/>
            <person name="Morshed G."/>
            <person name="Roy S."/>
            <person name="Uddin K.S."/>
            <person name="Rabeya T."/>
            <person name="Hossain A.S."/>
            <person name="Chowdhury A."/>
            <person name="Snigdha A.R."/>
            <person name="Mortoza M.S."/>
            <person name="Matin S.A."/>
            <person name="Hoque S.M.E."/>
            <person name="Islam M.K."/>
            <person name="Roy D.K."/>
            <person name="Haider R."/>
            <person name="Moosa M.M."/>
            <person name="Elias S.M."/>
            <person name="Hasan A.M."/>
            <person name="Jahan S."/>
            <person name="Shafiuddin M."/>
            <person name="Mahmood N."/>
            <person name="Shommy N.S."/>
        </authorList>
    </citation>
    <scope>NUCLEOTIDE SEQUENCE [LARGE SCALE GENOMIC DNA]</scope>
    <source>
        <strain evidence="4">cv. O-4</strain>
    </source>
</reference>
<evidence type="ECO:0000256" key="2">
    <source>
        <dbReference type="SAM" id="Phobius"/>
    </source>
</evidence>
<dbReference type="SUPFAM" id="SSF54523">
    <property type="entry name" value="Pili subunits"/>
    <property type="match status" value="1"/>
</dbReference>
<dbReference type="InterPro" id="IPR045584">
    <property type="entry name" value="Pilin-like"/>
</dbReference>
<dbReference type="GO" id="GO:0043107">
    <property type="term" value="P:type IV pilus-dependent motility"/>
    <property type="evidence" value="ECO:0007669"/>
    <property type="project" value="TreeGrafter"/>
</dbReference>
<evidence type="ECO:0000313" key="4">
    <source>
        <dbReference type="Proteomes" id="UP000187203"/>
    </source>
</evidence>
<comment type="caution">
    <text evidence="3">The sequence shown here is derived from an EMBL/GenBank/DDBJ whole genome shotgun (WGS) entry which is preliminary data.</text>
</comment>
<feature type="transmembrane region" description="Helical" evidence="2">
    <location>
        <begin position="7"/>
        <end position="27"/>
    </location>
</feature>
<dbReference type="PROSITE" id="PS00409">
    <property type="entry name" value="PROKAR_NTER_METHYL"/>
    <property type="match status" value="1"/>
</dbReference>
<dbReference type="Proteomes" id="UP000187203">
    <property type="component" value="Unassembled WGS sequence"/>
</dbReference>
<dbReference type="NCBIfam" id="TIGR02532">
    <property type="entry name" value="IV_pilin_GFxxxE"/>
    <property type="match status" value="1"/>
</dbReference>
<keyword evidence="1" id="KW-0488">Methylation</keyword>
<keyword evidence="4" id="KW-1185">Reference proteome</keyword>
<evidence type="ECO:0000256" key="1">
    <source>
        <dbReference type="ARBA" id="ARBA00022481"/>
    </source>
</evidence>
<evidence type="ECO:0008006" key="5">
    <source>
        <dbReference type="Google" id="ProtNLM"/>
    </source>
</evidence>
<name>A0A1R3L1U7_9ROSI</name>
<gene>
    <name evidence="3" type="ORF">COLO4_01971</name>
</gene>